<sequence>MSINKKQTSSKIVKLASDTLRNPNSSQTAKKLAGSAMSQYNTSKQTGPTMEDFASKVLKSSKYSDDTKSLAGAVLSQSNKRR</sequence>
<reference evidence="2" key="1">
    <citation type="submission" date="2021-07" db="EMBL/GenBank/DDBJ databases">
        <title>Complete genome sequence of Crassaminicella sp. 143-21, isolated from a deep-sea hydrothermal vent.</title>
        <authorList>
            <person name="Li X."/>
        </authorList>
    </citation>
    <scope>NUCLEOTIDE SEQUENCE</scope>
    <source>
        <strain evidence="2">143-21</strain>
    </source>
</reference>
<dbReference type="Proteomes" id="UP000886818">
    <property type="component" value="Chromosome"/>
</dbReference>
<dbReference type="EMBL" id="CP078093">
    <property type="protein sequence ID" value="QXM05720.1"/>
    <property type="molecule type" value="Genomic_DNA"/>
</dbReference>
<accession>A0ABX8RCS6</accession>
<feature type="compositionally biased region" description="Polar residues" evidence="1">
    <location>
        <begin position="19"/>
        <end position="29"/>
    </location>
</feature>
<name>A0ABX8RCS6_9CLOT</name>
<feature type="region of interest" description="Disordered" evidence="1">
    <location>
        <begin position="1"/>
        <end position="82"/>
    </location>
</feature>
<feature type="compositionally biased region" description="Polar residues" evidence="1">
    <location>
        <begin position="1"/>
        <end position="11"/>
    </location>
</feature>
<evidence type="ECO:0000256" key="1">
    <source>
        <dbReference type="SAM" id="MobiDB-lite"/>
    </source>
</evidence>
<keyword evidence="3" id="KW-1185">Reference proteome</keyword>
<protein>
    <submittedName>
        <fullName evidence="2">Uncharacterized protein</fullName>
    </submittedName>
</protein>
<dbReference type="RefSeq" id="WP_218282418.1">
    <property type="nucleotide sequence ID" value="NZ_CP078093.1"/>
</dbReference>
<evidence type="ECO:0000313" key="2">
    <source>
        <dbReference type="EMBL" id="QXM05720.1"/>
    </source>
</evidence>
<gene>
    <name evidence="2" type="ORF">KVH43_10140</name>
</gene>
<organism evidence="2 3">
    <name type="scientific">Crassaminicella indica</name>
    <dbReference type="NCBI Taxonomy" id="2855394"/>
    <lineage>
        <taxon>Bacteria</taxon>
        <taxon>Bacillati</taxon>
        <taxon>Bacillota</taxon>
        <taxon>Clostridia</taxon>
        <taxon>Eubacteriales</taxon>
        <taxon>Clostridiaceae</taxon>
        <taxon>Crassaminicella</taxon>
    </lineage>
</organism>
<proteinExistence type="predicted"/>
<evidence type="ECO:0000313" key="3">
    <source>
        <dbReference type="Proteomes" id="UP000886818"/>
    </source>
</evidence>
<feature type="compositionally biased region" description="Polar residues" evidence="1">
    <location>
        <begin position="36"/>
        <end position="48"/>
    </location>
</feature>